<gene>
    <name evidence="15" type="ORF">EIN_409170</name>
</gene>
<dbReference type="InterPro" id="IPR021261">
    <property type="entry name" value="GPCAT"/>
</dbReference>
<comment type="subcellular location">
    <subcellularLocation>
        <location evidence="1">Membrane</location>
        <topology evidence="1">Multi-pass membrane protein</topology>
    </subcellularLocation>
</comment>
<evidence type="ECO:0000256" key="11">
    <source>
        <dbReference type="ARBA" id="ARBA00023264"/>
    </source>
</evidence>
<dbReference type="VEuPathDB" id="AmoebaDB:EIN_409170"/>
<evidence type="ECO:0000256" key="14">
    <source>
        <dbReference type="SAM" id="Phobius"/>
    </source>
</evidence>
<evidence type="ECO:0000256" key="13">
    <source>
        <dbReference type="SAM" id="MobiDB-lite"/>
    </source>
</evidence>
<feature type="transmembrane region" description="Helical" evidence="14">
    <location>
        <begin position="52"/>
        <end position="70"/>
    </location>
</feature>
<evidence type="ECO:0000256" key="7">
    <source>
        <dbReference type="ARBA" id="ARBA00022989"/>
    </source>
</evidence>
<evidence type="ECO:0000256" key="1">
    <source>
        <dbReference type="ARBA" id="ARBA00004141"/>
    </source>
</evidence>
<evidence type="ECO:0000256" key="3">
    <source>
        <dbReference type="ARBA" id="ARBA00019082"/>
    </source>
</evidence>
<dbReference type="GO" id="GO:0006656">
    <property type="term" value="P:phosphatidylcholine biosynthetic process"/>
    <property type="evidence" value="ECO:0007669"/>
    <property type="project" value="TreeGrafter"/>
</dbReference>
<feature type="transmembrane region" description="Helical" evidence="14">
    <location>
        <begin position="253"/>
        <end position="275"/>
    </location>
</feature>
<reference evidence="15 16" key="1">
    <citation type="submission" date="2012-10" db="EMBL/GenBank/DDBJ databases">
        <authorList>
            <person name="Zafar N."/>
            <person name="Inman J."/>
            <person name="Hall N."/>
            <person name="Lorenzi H."/>
            <person name="Caler E."/>
        </authorList>
    </citation>
    <scope>NUCLEOTIDE SEQUENCE [LARGE SCALE GENOMIC DNA]</scope>
    <source>
        <strain evidence="15 16">IP1</strain>
    </source>
</reference>
<dbReference type="GO" id="GO:0016020">
    <property type="term" value="C:membrane"/>
    <property type="evidence" value="ECO:0007669"/>
    <property type="project" value="UniProtKB-SubCell"/>
</dbReference>
<dbReference type="PANTHER" id="PTHR31201:SF1">
    <property type="entry name" value="GLYCEROPHOSPHOCHOLINE ACYLTRANSFERASE 1"/>
    <property type="match status" value="1"/>
</dbReference>
<evidence type="ECO:0000256" key="2">
    <source>
        <dbReference type="ARBA" id="ARBA00006675"/>
    </source>
</evidence>
<keyword evidence="10" id="KW-0594">Phospholipid biosynthesis</keyword>
<dbReference type="GeneID" id="14884606"/>
<feature type="region of interest" description="Disordered" evidence="13">
    <location>
        <begin position="327"/>
        <end position="347"/>
    </location>
</feature>
<dbReference type="AlphaFoldDB" id="A0A0A1U289"/>
<keyword evidence="12" id="KW-0012">Acyltransferase</keyword>
<keyword evidence="8" id="KW-0443">Lipid metabolism</keyword>
<dbReference type="OrthoDB" id="406287at2759"/>
<proteinExistence type="inferred from homology"/>
<evidence type="ECO:0000256" key="10">
    <source>
        <dbReference type="ARBA" id="ARBA00023209"/>
    </source>
</evidence>
<keyword evidence="11" id="KW-1208">Phospholipid metabolism</keyword>
<organism evidence="15 16">
    <name type="scientific">Entamoeba invadens IP1</name>
    <dbReference type="NCBI Taxonomy" id="370355"/>
    <lineage>
        <taxon>Eukaryota</taxon>
        <taxon>Amoebozoa</taxon>
        <taxon>Evosea</taxon>
        <taxon>Archamoebae</taxon>
        <taxon>Mastigamoebida</taxon>
        <taxon>Entamoebidae</taxon>
        <taxon>Entamoeba</taxon>
    </lineage>
</organism>
<evidence type="ECO:0000256" key="4">
    <source>
        <dbReference type="ARBA" id="ARBA00022516"/>
    </source>
</evidence>
<dbReference type="RefSeq" id="XP_004184974.1">
    <property type="nucleotide sequence ID" value="XM_004184926.1"/>
</dbReference>
<keyword evidence="16" id="KW-1185">Reference proteome</keyword>
<evidence type="ECO:0000313" key="16">
    <source>
        <dbReference type="Proteomes" id="UP000014680"/>
    </source>
</evidence>
<evidence type="ECO:0000313" key="15">
    <source>
        <dbReference type="EMBL" id="ELP85628.1"/>
    </source>
</evidence>
<sequence length="347" mass="40550">MSSGEKKYQRAFEKQTITRSMNKHGLSFIDKYQTQLNHLLESEPFLKSLDKVTFACGVLVLLLTQHILSARPTFMPYYYLILILPLLCARYFIYTKNGWQYFMIDFCYFCQIMTIISIFTMKTEYVSPFLQVAYVFSHGPLLMAIPMWKNSLVFHDLDRLTSVYIHLFPALVMYCIRWHTYITVPELTLFNGLILPAILYIFWQIVYLIITEGFKKETIKKNGYITSLIWLSQEHPHPIYLYLVKKGVKDRPLVILVSVQFVYTILTIVPAFLYYKYQYLNLAWIILCTSWAIANGANFYFEVFIKQYEKRVDNSVKKLKKTEAPNVISPAPSATEAADTDSGTETE</sequence>
<evidence type="ECO:0000256" key="8">
    <source>
        <dbReference type="ARBA" id="ARBA00023098"/>
    </source>
</evidence>
<evidence type="ECO:0000256" key="6">
    <source>
        <dbReference type="ARBA" id="ARBA00022692"/>
    </source>
</evidence>
<dbReference type="Pfam" id="PF10998">
    <property type="entry name" value="DUF2838"/>
    <property type="match status" value="1"/>
</dbReference>
<evidence type="ECO:0000256" key="9">
    <source>
        <dbReference type="ARBA" id="ARBA00023136"/>
    </source>
</evidence>
<dbReference type="KEGG" id="eiv:EIN_409170"/>
<accession>A0A0A1U289</accession>
<evidence type="ECO:0000256" key="5">
    <source>
        <dbReference type="ARBA" id="ARBA00022679"/>
    </source>
</evidence>
<keyword evidence="4" id="KW-0444">Lipid biosynthesis</keyword>
<feature type="transmembrane region" description="Helical" evidence="14">
    <location>
        <begin position="187"/>
        <end position="210"/>
    </location>
</feature>
<feature type="compositionally biased region" description="Acidic residues" evidence="13">
    <location>
        <begin position="338"/>
        <end position="347"/>
    </location>
</feature>
<dbReference type="PANTHER" id="PTHR31201">
    <property type="entry name" value="OS01G0585100 PROTEIN"/>
    <property type="match status" value="1"/>
</dbReference>
<feature type="transmembrane region" description="Helical" evidence="14">
    <location>
        <begin position="76"/>
        <end position="94"/>
    </location>
</feature>
<evidence type="ECO:0000256" key="12">
    <source>
        <dbReference type="ARBA" id="ARBA00023315"/>
    </source>
</evidence>
<keyword evidence="9 14" id="KW-0472">Membrane</keyword>
<feature type="transmembrane region" description="Helical" evidence="14">
    <location>
        <begin position="281"/>
        <end position="301"/>
    </location>
</feature>
<comment type="similarity">
    <text evidence="2">Belongs to the GPC1 family.</text>
</comment>
<dbReference type="EMBL" id="KB207048">
    <property type="protein sequence ID" value="ELP85628.1"/>
    <property type="molecule type" value="Genomic_DNA"/>
</dbReference>
<feature type="transmembrane region" description="Helical" evidence="14">
    <location>
        <begin position="125"/>
        <end position="148"/>
    </location>
</feature>
<keyword evidence="7 14" id="KW-1133">Transmembrane helix</keyword>
<dbReference type="OMA" id="LTECHAN"/>
<protein>
    <recommendedName>
        <fullName evidence="3">Glycerophosphocholine acyltransferase 1</fullName>
    </recommendedName>
</protein>
<dbReference type="GO" id="GO:0016746">
    <property type="term" value="F:acyltransferase activity"/>
    <property type="evidence" value="ECO:0007669"/>
    <property type="project" value="UniProtKB-KW"/>
</dbReference>
<dbReference type="Proteomes" id="UP000014680">
    <property type="component" value="Unassembled WGS sequence"/>
</dbReference>
<keyword evidence="6 14" id="KW-0812">Transmembrane</keyword>
<feature type="transmembrane region" description="Helical" evidence="14">
    <location>
        <begin position="160"/>
        <end position="181"/>
    </location>
</feature>
<feature type="transmembrane region" description="Helical" evidence="14">
    <location>
        <begin position="101"/>
        <end position="119"/>
    </location>
</feature>
<name>A0A0A1U289_ENTIV</name>
<keyword evidence="5" id="KW-0808">Transferase</keyword>